<name>A0A1I2E9I2_9BACI</name>
<keyword evidence="6" id="KW-0808">Transferase</keyword>
<feature type="transmembrane region" description="Helical" evidence="6">
    <location>
        <begin position="117"/>
        <end position="134"/>
    </location>
</feature>
<feature type="transmembrane region" description="Helical" evidence="6">
    <location>
        <begin position="190"/>
        <end position="208"/>
    </location>
</feature>
<keyword evidence="3 6" id="KW-0812">Transmembrane</keyword>
<dbReference type="GO" id="GO:0005886">
    <property type="term" value="C:plasma membrane"/>
    <property type="evidence" value="ECO:0007669"/>
    <property type="project" value="UniProtKB-SubCell"/>
</dbReference>
<keyword evidence="5 6" id="KW-0472">Membrane</keyword>
<feature type="transmembrane region" description="Helical" evidence="6">
    <location>
        <begin position="267"/>
        <end position="290"/>
    </location>
</feature>
<comment type="subcellular location">
    <subcellularLocation>
        <location evidence="1 6">Cell membrane</location>
        <topology evidence="1 6">Multi-pass membrane protein</topology>
    </subcellularLocation>
</comment>
<comment type="function">
    <text evidence="6">Catalyzes the transfer of a lysyl group from L-lysyl-tRNA(Lys) to membrane-bound phosphatidylglycerol (PG), which produces lysylphosphatidylglycerol (LPG), a major component of the bacterial membrane with a positive net charge. LPG synthesis contributes to bacterial virulence as it is involved in the resistance mechanism against cationic antimicrobial peptides (CAMP) produces by the host's immune system (defensins, cathelicidins) and by the competing microorganisms.</text>
</comment>
<evidence type="ECO:0000313" key="7">
    <source>
        <dbReference type="EMBL" id="SFE89309.1"/>
    </source>
</evidence>
<feature type="transmembrane region" description="Helical" evidence="6">
    <location>
        <begin position="220"/>
        <end position="238"/>
    </location>
</feature>
<sequence>MSFLVRLLISGGALIFLAFYIDWSEFTNYVARAHFGYMLSAFLAVHLCIWISGYKWYILCRQEDNVRFFQCLRWYYIGFFFNNFLPGSLGGDGARMYYAGKKIGGARAVASVVTERVFAGIALFLVMMVGLLSANRSGSFLFEMVMVFAMCVIAYNLLFNYRFTLLMKKRFGEKTAKFYDTIHSYKKLRLFLELLCFSIVFQVCFVWVTDLLYRSMGVSIPFITQLGFVSLISALTMIPVSINGLGIREGSYAYLFMLIGVEQSVSVAVSLLFFVIVLAATSIGGVFYLLERGERGSAEKTAP</sequence>
<evidence type="ECO:0000256" key="2">
    <source>
        <dbReference type="ARBA" id="ARBA00022475"/>
    </source>
</evidence>
<keyword evidence="4 6" id="KW-1133">Transmembrane helix</keyword>
<proteinExistence type="inferred from homology"/>
<evidence type="ECO:0000313" key="8">
    <source>
        <dbReference type="Proteomes" id="UP000199516"/>
    </source>
</evidence>
<dbReference type="Proteomes" id="UP000199516">
    <property type="component" value="Unassembled WGS sequence"/>
</dbReference>
<feature type="transmembrane region" description="Helical" evidence="6">
    <location>
        <begin position="35"/>
        <end position="54"/>
    </location>
</feature>
<evidence type="ECO:0000256" key="3">
    <source>
        <dbReference type="ARBA" id="ARBA00022692"/>
    </source>
</evidence>
<dbReference type="GO" id="GO:0046677">
    <property type="term" value="P:response to antibiotic"/>
    <property type="evidence" value="ECO:0007669"/>
    <property type="project" value="UniProtKB-KW"/>
</dbReference>
<evidence type="ECO:0000256" key="4">
    <source>
        <dbReference type="ARBA" id="ARBA00022989"/>
    </source>
</evidence>
<dbReference type="NCBIfam" id="TIGR00374">
    <property type="entry name" value="flippase-like domain"/>
    <property type="match status" value="1"/>
</dbReference>
<protein>
    <recommendedName>
        <fullName evidence="6">Phosphatidylglycerol lysyltransferase</fullName>
        <ecNumber evidence="6">2.3.2.3</ecNumber>
    </recommendedName>
    <alternativeName>
        <fullName evidence="6">Lysylphosphatidylglycerol synthase</fullName>
    </alternativeName>
</protein>
<organism evidence="7 8">
    <name type="scientific">Alteribacillus iranensis</name>
    <dbReference type="NCBI Taxonomy" id="930128"/>
    <lineage>
        <taxon>Bacteria</taxon>
        <taxon>Bacillati</taxon>
        <taxon>Bacillota</taxon>
        <taxon>Bacilli</taxon>
        <taxon>Bacillales</taxon>
        <taxon>Bacillaceae</taxon>
        <taxon>Alteribacillus</taxon>
    </lineage>
</organism>
<dbReference type="PANTHER" id="PTHR40277">
    <property type="entry name" value="BLL5419 PROTEIN"/>
    <property type="match status" value="1"/>
</dbReference>
<keyword evidence="2" id="KW-1003">Cell membrane</keyword>
<accession>A0A1I2E9I2</accession>
<evidence type="ECO:0000256" key="5">
    <source>
        <dbReference type="ARBA" id="ARBA00023136"/>
    </source>
</evidence>
<dbReference type="Pfam" id="PF03706">
    <property type="entry name" value="LPG_synthase_TM"/>
    <property type="match status" value="1"/>
</dbReference>
<dbReference type="PANTHER" id="PTHR40277:SF1">
    <property type="entry name" value="BLL5419 PROTEIN"/>
    <property type="match status" value="1"/>
</dbReference>
<dbReference type="EC" id="2.3.2.3" evidence="6"/>
<keyword evidence="8" id="KW-1185">Reference proteome</keyword>
<keyword evidence="6" id="KW-0046">Antibiotic resistance</keyword>
<evidence type="ECO:0000256" key="1">
    <source>
        <dbReference type="ARBA" id="ARBA00004651"/>
    </source>
</evidence>
<keyword evidence="6" id="KW-0443">Lipid metabolism</keyword>
<dbReference type="AlphaFoldDB" id="A0A1I2E9I2"/>
<comment type="similarity">
    <text evidence="6">Belongs to the LPG synthase family.</text>
</comment>
<dbReference type="GO" id="GO:0050071">
    <property type="term" value="F:phosphatidylglycerol lysyltransferase activity"/>
    <property type="evidence" value="ECO:0007669"/>
    <property type="project" value="UniProtKB-EC"/>
</dbReference>
<feature type="transmembrane region" description="Helical" evidence="6">
    <location>
        <begin position="140"/>
        <end position="161"/>
    </location>
</feature>
<evidence type="ECO:0000256" key="6">
    <source>
        <dbReference type="RuleBase" id="RU363042"/>
    </source>
</evidence>
<dbReference type="STRING" id="930128.SAMN05192532_105193"/>
<reference evidence="7 8" key="1">
    <citation type="submission" date="2016-10" db="EMBL/GenBank/DDBJ databases">
        <authorList>
            <person name="de Groot N.N."/>
        </authorList>
    </citation>
    <scope>NUCLEOTIDE SEQUENCE [LARGE SCALE GENOMIC DNA]</scope>
    <source>
        <strain evidence="7 8">DSM 23995</strain>
    </source>
</reference>
<dbReference type="EMBL" id="FONT01000005">
    <property type="protein sequence ID" value="SFE89309.1"/>
    <property type="molecule type" value="Genomic_DNA"/>
</dbReference>
<comment type="catalytic activity">
    <reaction evidence="6">
        <text>L-lysyl-tRNA(Lys) + a 1,2-diacyl-sn-glycero-3-phospho-(1'-sn-glycerol) = a 1,2-diacyl-sn-glycero-3-phospho-1'-(3'-O-L-lysyl)-sn-glycerol + tRNA(Lys)</text>
        <dbReference type="Rhea" id="RHEA:10668"/>
        <dbReference type="Rhea" id="RHEA-COMP:9696"/>
        <dbReference type="Rhea" id="RHEA-COMP:9697"/>
        <dbReference type="ChEBI" id="CHEBI:64716"/>
        <dbReference type="ChEBI" id="CHEBI:75792"/>
        <dbReference type="ChEBI" id="CHEBI:78442"/>
        <dbReference type="ChEBI" id="CHEBI:78529"/>
        <dbReference type="EC" id="2.3.2.3"/>
    </reaction>
</comment>
<dbReference type="InterPro" id="IPR022791">
    <property type="entry name" value="L-PG_synthase/AglD"/>
</dbReference>
<gene>
    <name evidence="6" type="primary">mprF</name>
    <name evidence="7" type="ORF">SAMN05192532_105193</name>
</gene>
<feature type="transmembrane region" description="Helical" evidence="6">
    <location>
        <begin position="6"/>
        <end position="23"/>
    </location>
</feature>
<dbReference type="GO" id="GO:0006629">
    <property type="term" value="P:lipid metabolic process"/>
    <property type="evidence" value="ECO:0007669"/>
    <property type="project" value="UniProtKB-KW"/>
</dbReference>